<dbReference type="AlphaFoldDB" id="A0A4U5NXL9"/>
<comment type="caution">
    <text evidence="3">The sequence shown here is derived from an EMBL/GenBank/DDBJ whole genome shotgun (WGS) entry which is preliminary data.</text>
</comment>
<evidence type="ECO:0000313" key="4">
    <source>
        <dbReference type="Proteomes" id="UP000298663"/>
    </source>
</evidence>
<protein>
    <submittedName>
        <fullName evidence="3">Uncharacterized protein</fullName>
    </submittedName>
</protein>
<keyword evidence="4" id="KW-1185">Reference proteome</keyword>
<dbReference type="EMBL" id="AZBU02000003">
    <property type="protein sequence ID" value="TKR88232.1"/>
    <property type="molecule type" value="Genomic_DNA"/>
</dbReference>
<evidence type="ECO:0000256" key="1">
    <source>
        <dbReference type="SAM" id="Coils"/>
    </source>
</evidence>
<sequence length="219" mass="25004">MSRRLRPRLQSANLPYRQLGGRRLVAWGHPTIVEILDRHGDQTITTDQAVDLINSVTQAGVHRRTVLQRSQELQRSSRDSPSDEPEGLEQQQPPEAHAFDPAEPQMSAECQAVYDILQNGSGNIPGMQQAPMLQQMMQQMQPSMPQPQLSSRPVAPPVNDSADRIVHRFLSALDDMEDLLRQQQENELLVNQRMNQRIQQQRRLIQSYLESRMDGDGRQ</sequence>
<organism evidence="3 4">
    <name type="scientific">Steinernema carpocapsae</name>
    <name type="common">Entomopathogenic nematode</name>
    <dbReference type="NCBI Taxonomy" id="34508"/>
    <lineage>
        <taxon>Eukaryota</taxon>
        <taxon>Metazoa</taxon>
        <taxon>Ecdysozoa</taxon>
        <taxon>Nematoda</taxon>
        <taxon>Chromadorea</taxon>
        <taxon>Rhabditida</taxon>
        <taxon>Tylenchina</taxon>
        <taxon>Panagrolaimomorpha</taxon>
        <taxon>Strongyloidoidea</taxon>
        <taxon>Steinernematidae</taxon>
        <taxon>Steinernema</taxon>
    </lineage>
</organism>
<accession>A0A4U5NXL9</accession>
<dbReference type="Proteomes" id="UP000298663">
    <property type="component" value="Unassembled WGS sequence"/>
</dbReference>
<proteinExistence type="predicted"/>
<reference evidence="3 4" key="1">
    <citation type="journal article" date="2015" name="Genome Biol.">
        <title>Comparative genomics of Steinernema reveals deeply conserved gene regulatory networks.</title>
        <authorList>
            <person name="Dillman A.R."/>
            <person name="Macchietto M."/>
            <person name="Porter C.F."/>
            <person name="Rogers A."/>
            <person name="Williams B."/>
            <person name="Antoshechkin I."/>
            <person name="Lee M.M."/>
            <person name="Goodwin Z."/>
            <person name="Lu X."/>
            <person name="Lewis E.E."/>
            <person name="Goodrich-Blair H."/>
            <person name="Stock S.P."/>
            <person name="Adams B.J."/>
            <person name="Sternberg P.W."/>
            <person name="Mortazavi A."/>
        </authorList>
    </citation>
    <scope>NUCLEOTIDE SEQUENCE [LARGE SCALE GENOMIC DNA]</scope>
    <source>
        <strain evidence="3 4">ALL</strain>
    </source>
</reference>
<reference evidence="3 4" key="2">
    <citation type="journal article" date="2019" name="G3 (Bethesda)">
        <title>Hybrid Assembly of the Genome of the Entomopathogenic Nematode Steinernema carpocapsae Identifies the X-Chromosome.</title>
        <authorList>
            <person name="Serra L."/>
            <person name="Macchietto M."/>
            <person name="Macias-Munoz A."/>
            <person name="McGill C.J."/>
            <person name="Rodriguez I.M."/>
            <person name="Rodriguez B."/>
            <person name="Murad R."/>
            <person name="Mortazavi A."/>
        </authorList>
    </citation>
    <scope>NUCLEOTIDE SEQUENCE [LARGE SCALE GENOMIC DNA]</scope>
    <source>
        <strain evidence="3 4">ALL</strain>
    </source>
</reference>
<evidence type="ECO:0000256" key="2">
    <source>
        <dbReference type="SAM" id="MobiDB-lite"/>
    </source>
</evidence>
<feature type="coiled-coil region" evidence="1">
    <location>
        <begin position="166"/>
        <end position="211"/>
    </location>
</feature>
<feature type="region of interest" description="Disordered" evidence="2">
    <location>
        <begin position="64"/>
        <end position="100"/>
    </location>
</feature>
<name>A0A4U5NXL9_STECR</name>
<keyword evidence="1" id="KW-0175">Coiled coil</keyword>
<evidence type="ECO:0000313" key="3">
    <source>
        <dbReference type="EMBL" id="TKR88232.1"/>
    </source>
</evidence>
<gene>
    <name evidence="3" type="ORF">L596_012512</name>
</gene>